<keyword evidence="3" id="KW-1185">Reference proteome</keyword>
<organism evidence="2 3">
    <name type="scientific">Fusobacterium hwasookii ChDC F128</name>
    <dbReference type="NCBI Taxonomy" id="1216362"/>
    <lineage>
        <taxon>Bacteria</taxon>
        <taxon>Fusobacteriati</taxon>
        <taxon>Fusobacteriota</taxon>
        <taxon>Fusobacteriia</taxon>
        <taxon>Fusobacteriales</taxon>
        <taxon>Fusobacteriaceae</taxon>
        <taxon>Fusobacterium</taxon>
    </lineage>
</organism>
<feature type="transmembrane region" description="Helical" evidence="1">
    <location>
        <begin position="37"/>
        <end position="54"/>
    </location>
</feature>
<dbReference type="Proteomes" id="UP000004829">
    <property type="component" value="Unassembled WGS sequence"/>
</dbReference>
<evidence type="ECO:0000313" key="3">
    <source>
        <dbReference type="Proteomes" id="UP000004829"/>
    </source>
</evidence>
<keyword evidence="1" id="KW-0472">Membrane</keyword>
<dbReference type="EMBL" id="ALVD01000002">
    <property type="protein sequence ID" value="EJU08172.1"/>
    <property type="molecule type" value="Genomic_DNA"/>
</dbReference>
<proteinExistence type="predicted"/>
<sequence length="196" mass="23902">MQYNFLLIRDGFMEIEIKEKIDTLEIIKSCKQELRKTVTIIISTMILIYFIYIYKEPSMFLLFPIYVTPLAYIIFTILCQKYKYEVIFIDTKQIRFSSSYTEKNSKTSMTSFFKIENLKEIYVMEYHQLPSKKFFGITKYKNIPHYMIHFIFSGEEDYQCWGYKISIEEATRVVRRIEEFLEKQKNFKNEVKKWEI</sequence>
<comment type="caution">
    <text evidence="2">The sequence shown here is derived from an EMBL/GenBank/DDBJ whole genome shotgun (WGS) entry which is preliminary data.</text>
</comment>
<protein>
    <submittedName>
        <fullName evidence="2">Uncharacterized protein</fullName>
    </submittedName>
</protein>
<reference evidence="3" key="1">
    <citation type="journal article" date="2012" name="J. Bacteriol.">
        <title>Draft Genome Sequence of Fusobacterium nucleatum ChDC F128, Isolated from a Periodontitis Lesion.</title>
        <authorList>
            <person name="Park S.N."/>
            <person name="Kong S.W."/>
            <person name="Kim H.S."/>
            <person name="Park M.S."/>
            <person name="Lee J.W."/>
            <person name="Cho E."/>
            <person name="Lim Y.K."/>
            <person name="Choi M.H."/>
            <person name="Chang Y.H."/>
            <person name="Shin J.H."/>
            <person name="Park H.S."/>
            <person name="Choi S.H."/>
            <person name="Kook J.K."/>
        </authorList>
    </citation>
    <scope>NUCLEOTIDE SEQUENCE [LARGE SCALE GENOMIC DNA]</scope>
    <source>
        <strain evidence="3">ChDC F128</strain>
    </source>
</reference>
<feature type="transmembrane region" description="Helical" evidence="1">
    <location>
        <begin position="60"/>
        <end position="79"/>
    </location>
</feature>
<accession>A0ABP2R5C5</accession>
<evidence type="ECO:0000313" key="2">
    <source>
        <dbReference type="EMBL" id="EJU08172.1"/>
    </source>
</evidence>
<keyword evidence="1" id="KW-1133">Transmembrane helix</keyword>
<gene>
    <name evidence="2" type="ORF">B437_02606</name>
</gene>
<evidence type="ECO:0000256" key="1">
    <source>
        <dbReference type="SAM" id="Phobius"/>
    </source>
</evidence>
<name>A0ABP2R5C5_9FUSO</name>
<keyword evidence="1" id="KW-0812">Transmembrane</keyword>